<dbReference type="InterPro" id="IPR048355">
    <property type="entry name" value="MS_C"/>
</dbReference>
<dbReference type="STRING" id="554065.E1Z2I9"/>
<dbReference type="UniPathway" id="UPA00703">
    <property type="reaction ID" value="UER00720"/>
</dbReference>
<dbReference type="PIRSF" id="PIRSF001363">
    <property type="entry name" value="Malate_synth"/>
    <property type="match status" value="1"/>
</dbReference>
<feature type="domain" description="Malate synthase N-terminal" evidence="11">
    <location>
        <begin position="8"/>
        <end position="70"/>
    </location>
</feature>
<dbReference type="CDD" id="cd00727">
    <property type="entry name" value="malate_synt_A"/>
    <property type="match status" value="1"/>
</dbReference>
<evidence type="ECO:0000256" key="8">
    <source>
        <dbReference type="PIRSR" id="PIRSR001363-1"/>
    </source>
</evidence>
<sequence>MQAQTVGGVTIRAPLPPEYRSILTPEALQFVAHLSRCYAPRVGELLERRKQVQARYDAGAKPDFLPETRHVRESDWKVGPLPVDLLDRRVEITGPTDRKMVINALNRCRASPKQSLAAAPAVLPYCGGQDVPLNDKVAVMLVRPRGWHLWEKHVAVDGSPVPGALWDFGLYFFHNARELLARGSGPYFYLPKMQSHLECRLWNEVFVEAQRWLGIPSGTIKATCLIETLPAAFEMHEFLYELRDHSAGLNCGRWDYMFSFIKTLRNDPTRIFPDRGLVGMDQPFLRAYTQLVIQTCHRRGVHAIGGMSALIPVKGDPRANEAAFDKVRADKLREVTDGHDGTWVAHPGLIPVAKQVFDAHMREPNQIRSKPRHDVRASQEELLKVPEGPRTLAALRNNIGVSIAYLEAWLGGNGCVPLHNLMEDAATAEISRSSVWQWLRYGVKLDDGQPLTVDRVCLAIQQELDALRQQAGNARFATGHYLEAATLFKLMVTSTELQDFLTLTAYDFLVATEFGPTWGAPQQGGSAARSRL</sequence>
<feature type="active site" description="Proton donor" evidence="8">
    <location>
        <position position="424"/>
    </location>
</feature>
<dbReference type="PANTHER" id="PTHR42902">
    <property type="entry name" value="MALATE SYNTHASE"/>
    <property type="match status" value="1"/>
</dbReference>
<evidence type="ECO:0000313" key="14">
    <source>
        <dbReference type="Proteomes" id="UP000008141"/>
    </source>
</evidence>
<dbReference type="InterPro" id="IPR006252">
    <property type="entry name" value="Malate_synthA"/>
</dbReference>
<evidence type="ECO:0000256" key="3">
    <source>
        <dbReference type="ARBA" id="ARBA00012636"/>
    </source>
</evidence>
<dbReference type="OMA" id="WHLPERH"/>
<feature type="domain" description="Malate synthase TIM barrel" evidence="10">
    <location>
        <begin position="140"/>
        <end position="384"/>
    </location>
</feature>
<protein>
    <recommendedName>
        <fullName evidence="3 9">Malate synthase</fullName>
        <ecNumber evidence="3 9">2.3.3.9</ecNumber>
    </recommendedName>
</protein>
<evidence type="ECO:0000256" key="9">
    <source>
        <dbReference type="RuleBase" id="RU000555"/>
    </source>
</evidence>
<dbReference type="RefSeq" id="XP_005852109.1">
    <property type="nucleotide sequence ID" value="XM_005852047.1"/>
</dbReference>
<dbReference type="Pfam" id="PF20656">
    <property type="entry name" value="MS_N"/>
    <property type="match status" value="1"/>
</dbReference>
<dbReference type="Gene3D" id="3.20.20.360">
    <property type="entry name" value="Malate synthase, domain 3"/>
    <property type="match status" value="2"/>
</dbReference>
<dbReference type="NCBIfam" id="TIGR01344">
    <property type="entry name" value="malate_syn_A"/>
    <property type="match status" value="1"/>
</dbReference>
<dbReference type="GO" id="GO:0005737">
    <property type="term" value="C:cytoplasm"/>
    <property type="evidence" value="ECO:0007669"/>
    <property type="project" value="TreeGrafter"/>
</dbReference>
<dbReference type="FunCoup" id="E1Z2I9">
    <property type="interactions" value="129"/>
</dbReference>
<dbReference type="EMBL" id="GL433835">
    <property type="protein sequence ID" value="EFN60007.1"/>
    <property type="molecule type" value="Genomic_DNA"/>
</dbReference>
<organism evidence="14">
    <name type="scientific">Chlorella variabilis</name>
    <name type="common">Green alga</name>
    <dbReference type="NCBI Taxonomy" id="554065"/>
    <lineage>
        <taxon>Eukaryota</taxon>
        <taxon>Viridiplantae</taxon>
        <taxon>Chlorophyta</taxon>
        <taxon>core chlorophytes</taxon>
        <taxon>Trebouxiophyceae</taxon>
        <taxon>Chlorellales</taxon>
        <taxon>Chlorellaceae</taxon>
        <taxon>Chlorella clade</taxon>
        <taxon>Chlorella</taxon>
    </lineage>
</organism>
<feature type="active site" description="Proton acceptor" evidence="8">
    <location>
        <position position="143"/>
    </location>
</feature>
<dbReference type="PROSITE" id="PS00510">
    <property type="entry name" value="MALATE_SYNTHASE"/>
    <property type="match status" value="1"/>
</dbReference>
<dbReference type="InterPro" id="IPR044856">
    <property type="entry name" value="Malate_synth_C_sf"/>
</dbReference>
<evidence type="ECO:0000256" key="4">
    <source>
        <dbReference type="ARBA" id="ARBA00022435"/>
    </source>
</evidence>
<dbReference type="InterPro" id="IPR011076">
    <property type="entry name" value="Malate_synth_sf"/>
</dbReference>
<evidence type="ECO:0000256" key="6">
    <source>
        <dbReference type="ARBA" id="ARBA00022679"/>
    </source>
</evidence>
<dbReference type="eggNOG" id="KOG1261">
    <property type="taxonomic scope" value="Eukaryota"/>
</dbReference>
<dbReference type="GO" id="GO:0006099">
    <property type="term" value="P:tricarboxylic acid cycle"/>
    <property type="evidence" value="ECO:0007669"/>
    <property type="project" value="UniProtKB-KW"/>
</dbReference>
<dbReference type="Pfam" id="PF20659">
    <property type="entry name" value="MS_C"/>
    <property type="match status" value="1"/>
</dbReference>
<evidence type="ECO:0000256" key="5">
    <source>
        <dbReference type="ARBA" id="ARBA00022532"/>
    </source>
</evidence>
<dbReference type="FunFam" id="3.20.20.360:FF:000001">
    <property type="entry name" value="Malate synthase"/>
    <property type="match status" value="1"/>
</dbReference>
<evidence type="ECO:0000256" key="1">
    <source>
        <dbReference type="ARBA" id="ARBA00004757"/>
    </source>
</evidence>
<comment type="pathway">
    <text evidence="1 9">Carbohydrate metabolism; glyoxylate cycle; (S)-malate from isocitrate: step 2/2.</text>
</comment>
<evidence type="ECO:0000313" key="13">
    <source>
        <dbReference type="EMBL" id="EFN60007.1"/>
    </source>
</evidence>
<dbReference type="GO" id="GO:0004474">
    <property type="term" value="F:malate synthase activity"/>
    <property type="evidence" value="ECO:0007669"/>
    <property type="project" value="UniProtKB-EC"/>
</dbReference>
<keyword evidence="6 9" id="KW-0808">Transferase</keyword>
<dbReference type="FunFam" id="1.20.1220.12:FF:000001">
    <property type="entry name" value="Malate synthase"/>
    <property type="match status" value="1"/>
</dbReference>
<dbReference type="AlphaFoldDB" id="E1Z2I9"/>
<dbReference type="SUPFAM" id="SSF51645">
    <property type="entry name" value="Malate synthase G"/>
    <property type="match status" value="1"/>
</dbReference>
<dbReference type="PANTHER" id="PTHR42902:SF1">
    <property type="entry name" value="MALATE SYNTHASE 1-RELATED"/>
    <property type="match status" value="1"/>
</dbReference>
<accession>E1Z2I9</accession>
<gene>
    <name evidence="13" type="ORF">CHLNCDRAFT_133175</name>
</gene>
<dbReference type="Pfam" id="PF01274">
    <property type="entry name" value="MS_TIM-barrel"/>
    <property type="match status" value="1"/>
</dbReference>
<evidence type="ECO:0000259" key="10">
    <source>
        <dbReference type="Pfam" id="PF01274"/>
    </source>
</evidence>
<dbReference type="Proteomes" id="UP000008141">
    <property type="component" value="Unassembled WGS sequence"/>
</dbReference>
<name>E1Z2I9_CHLVA</name>
<reference evidence="13 14" key="1">
    <citation type="journal article" date="2010" name="Plant Cell">
        <title>The Chlorella variabilis NC64A genome reveals adaptation to photosymbiosis, coevolution with viruses, and cryptic sex.</title>
        <authorList>
            <person name="Blanc G."/>
            <person name="Duncan G."/>
            <person name="Agarkova I."/>
            <person name="Borodovsky M."/>
            <person name="Gurnon J."/>
            <person name="Kuo A."/>
            <person name="Lindquist E."/>
            <person name="Lucas S."/>
            <person name="Pangilinan J."/>
            <person name="Polle J."/>
            <person name="Salamov A."/>
            <person name="Terry A."/>
            <person name="Yamada T."/>
            <person name="Dunigan D.D."/>
            <person name="Grigoriev I.V."/>
            <person name="Claverie J.M."/>
            <person name="Van Etten J.L."/>
        </authorList>
    </citation>
    <scope>NUCLEOTIDE SEQUENCE [LARGE SCALE GENOMIC DNA]</scope>
    <source>
        <strain evidence="13 14">NC64A</strain>
    </source>
</reference>
<dbReference type="InterPro" id="IPR046363">
    <property type="entry name" value="MS_N_TIM-barrel_dom"/>
</dbReference>
<feature type="domain" description="Malate synthase C-terminal" evidence="12">
    <location>
        <begin position="391"/>
        <end position="507"/>
    </location>
</feature>
<dbReference type="KEGG" id="cvr:CHLNCDRAFT_133175"/>
<evidence type="ECO:0000256" key="2">
    <source>
        <dbReference type="ARBA" id="ARBA00006394"/>
    </source>
</evidence>
<dbReference type="GO" id="GO:0006097">
    <property type="term" value="P:glyoxylate cycle"/>
    <property type="evidence" value="ECO:0007669"/>
    <property type="project" value="UniProtKB-UniPathway"/>
</dbReference>
<keyword evidence="5 9" id="KW-0816">Tricarboxylic acid cycle</keyword>
<dbReference type="InParanoid" id="E1Z2I9"/>
<proteinExistence type="inferred from homology"/>
<dbReference type="InterPro" id="IPR001465">
    <property type="entry name" value="Malate_synthase_TIM"/>
</dbReference>
<dbReference type="EC" id="2.3.3.9" evidence="3 9"/>
<keyword evidence="14" id="KW-1185">Reference proteome</keyword>
<comment type="catalytic activity">
    <reaction evidence="7 9">
        <text>glyoxylate + acetyl-CoA + H2O = (S)-malate + CoA + H(+)</text>
        <dbReference type="Rhea" id="RHEA:18181"/>
        <dbReference type="ChEBI" id="CHEBI:15377"/>
        <dbReference type="ChEBI" id="CHEBI:15378"/>
        <dbReference type="ChEBI" id="CHEBI:15589"/>
        <dbReference type="ChEBI" id="CHEBI:36655"/>
        <dbReference type="ChEBI" id="CHEBI:57287"/>
        <dbReference type="ChEBI" id="CHEBI:57288"/>
        <dbReference type="EC" id="2.3.3.9"/>
    </reaction>
</comment>
<dbReference type="GeneID" id="17359142"/>
<evidence type="ECO:0000256" key="7">
    <source>
        <dbReference type="ARBA" id="ARBA00047918"/>
    </source>
</evidence>
<dbReference type="InterPro" id="IPR019830">
    <property type="entry name" value="Malate_synthase_CS"/>
</dbReference>
<evidence type="ECO:0000259" key="12">
    <source>
        <dbReference type="Pfam" id="PF20659"/>
    </source>
</evidence>
<keyword evidence="4 9" id="KW-0329">Glyoxylate bypass</keyword>
<evidence type="ECO:0000259" key="11">
    <source>
        <dbReference type="Pfam" id="PF20656"/>
    </source>
</evidence>
<dbReference type="InterPro" id="IPR048356">
    <property type="entry name" value="MS_N"/>
</dbReference>
<comment type="similarity">
    <text evidence="2 9">Belongs to the malate synthase family.</text>
</comment>
<dbReference type="Gene3D" id="1.20.1220.12">
    <property type="entry name" value="Malate synthase, domain III"/>
    <property type="match status" value="1"/>
</dbReference>
<dbReference type="OrthoDB" id="504432at2759"/>